<accession>A0A6A8MDE5</accession>
<dbReference type="GO" id="GO:0042742">
    <property type="term" value="P:defense response to bacterium"/>
    <property type="evidence" value="ECO:0007669"/>
    <property type="project" value="UniProtKB-KW"/>
</dbReference>
<proteinExistence type="predicted"/>
<dbReference type="NCBIfam" id="TIGR01847">
    <property type="entry name" value="bacteriocin_sig"/>
    <property type="match status" value="1"/>
</dbReference>
<keyword evidence="3" id="KW-0078">Bacteriocin</keyword>
<protein>
    <submittedName>
        <fullName evidence="4">Bacteriocin</fullName>
    </submittedName>
</protein>
<keyword evidence="5" id="KW-1185">Reference proteome</keyword>
<evidence type="ECO:0000256" key="2">
    <source>
        <dbReference type="ARBA" id="ARBA00023022"/>
    </source>
</evidence>
<organism evidence="4 5">
    <name type="scientific">Lactobacillus porci</name>
    <dbReference type="NCBI Taxonomy" id="2012477"/>
    <lineage>
        <taxon>Bacteria</taxon>
        <taxon>Bacillati</taxon>
        <taxon>Bacillota</taxon>
        <taxon>Bacilli</taxon>
        <taxon>Lactobacillales</taxon>
        <taxon>Lactobacillaceae</taxon>
        <taxon>Lactobacillus</taxon>
    </lineage>
</organism>
<dbReference type="InterPro" id="IPR010133">
    <property type="entry name" value="Bacteriocin_signal_seq"/>
</dbReference>
<comment type="caution">
    <text evidence="4">The sequence shown here is derived from an EMBL/GenBank/DDBJ whole genome shotgun (WGS) entry which is preliminary data.</text>
</comment>
<evidence type="ECO:0000256" key="1">
    <source>
        <dbReference type="ARBA" id="ARBA00022529"/>
    </source>
</evidence>
<name>A0A6A8MDE5_9LACO</name>
<dbReference type="Proteomes" id="UP000438120">
    <property type="component" value="Unassembled WGS sequence"/>
</dbReference>
<evidence type="ECO:0000313" key="5">
    <source>
        <dbReference type="Proteomes" id="UP000438120"/>
    </source>
</evidence>
<reference evidence="4 5" key="1">
    <citation type="submission" date="2019-08" db="EMBL/GenBank/DDBJ databases">
        <title>In-depth cultivation of the pig gut microbiome towards novel bacterial diversity and tailored functional studies.</title>
        <authorList>
            <person name="Wylensek D."/>
            <person name="Hitch T.C.A."/>
            <person name="Clavel T."/>
        </authorList>
    </citation>
    <scope>NUCLEOTIDE SEQUENCE [LARGE SCALE GENOMIC DNA]</scope>
    <source>
        <strain evidence="4 5">Bifido-178-WT-2B</strain>
    </source>
</reference>
<evidence type="ECO:0000313" key="4">
    <source>
        <dbReference type="EMBL" id="MST86380.1"/>
    </source>
</evidence>
<dbReference type="GO" id="GO:0031640">
    <property type="term" value="P:killing of cells of another organism"/>
    <property type="evidence" value="ECO:0007669"/>
    <property type="project" value="UniProtKB-KW"/>
</dbReference>
<dbReference type="RefSeq" id="WP_144856516.1">
    <property type="nucleotide sequence ID" value="NZ_VUMX01000002.1"/>
</dbReference>
<gene>
    <name evidence="4" type="ORF">FYJ62_01625</name>
</gene>
<evidence type="ECO:0000256" key="3">
    <source>
        <dbReference type="ARBA" id="ARBA00023048"/>
    </source>
</evidence>
<sequence length="51" mass="5633">MNNFQKLSVTELQNVSGGRRKGGFNFGSWWRGVQRGTGQFMTGLRDGLAGK</sequence>
<dbReference type="EMBL" id="VUMX01000002">
    <property type="protein sequence ID" value="MST86380.1"/>
    <property type="molecule type" value="Genomic_DNA"/>
</dbReference>
<keyword evidence="2" id="KW-0044">Antibiotic</keyword>
<dbReference type="AlphaFoldDB" id="A0A6A8MDE5"/>
<keyword evidence="1" id="KW-0929">Antimicrobial</keyword>